<evidence type="ECO:0000313" key="3">
    <source>
        <dbReference type="Proteomes" id="UP000593576"/>
    </source>
</evidence>
<name>A0A7J9MYT0_GOSSC</name>
<organism evidence="2 3">
    <name type="scientific">Gossypium schwendimanii</name>
    <name type="common">Cotton</name>
    <dbReference type="NCBI Taxonomy" id="34291"/>
    <lineage>
        <taxon>Eukaryota</taxon>
        <taxon>Viridiplantae</taxon>
        <taxon>Streptophyta</taxon>
        <taxon>Embryophyta</taxon>
        <taxon>Tracheophyta</taxon>
        <taxon>Spermatophyta</taxon>
        <taxon>Magnoliopsida</taxon>
        <taxon>eudicotyledons</taxon>
        <taxon>Gunneridae</taxon>
        <taxon>Pentapetalae</taxon>
        <taxon>rosids</taxon>
        <taxon>malvids</taxon>
        <taxon>Malvales</taxon>
        <taxon>Malvaceae</taxon>
        <taxon>Malvoideae</taxon>
        <taxon>Gossypium</taxon>
    </lineage>
</organism>
<dbReference type="Gene3D" id="3.30.420.10">
    <property type="entry name" value="Ribonuclease H-like superfamily/Ribonuclease H"/>
    <property type="match status" value="1"/>
</dbReference>
<keyword evidence="3" id="KW-1185">Reference proteome</keyword>
<dbReference type="EMBL" id="JABFAF010264259">
    <property type="protein sequence ID" value="MBA0876263.1"/>
    <property type="molecule type" value="Genomic_DNA"/>
</dbReference>
<sequence length="107" mass="11998">MAESVACRKALQTGISMKWESIIIEGDSLSIIRKCKEKSPDKSLVNAYIYDIHQLRLKLKECSFEYVSISANSLVYILAKGTLKRNVGVYLVRSVPEASEVQATSER</sequence>
<dbReference type="InterPro" id="IPR002156">
    <property type="entry name" value="RNaseH_domain"/>
</dbReference>
<feature type="non-terminal residue" evidence="2">
    <location>
        <position position="107"/>
    </location>
</feature>
<dbReference type="Proteomes" id="UP000593576">
    <property type="component" value="Unassembled WGS sequence"/>
</dbReference>
<gene>
    <name evidence="2" type="ORF">Goshw_014253</name>
</gene>
<dbReference type="AlphaFoldDB" id="A0A7J9MYT0"/>
<accession>A0A7J9MYT0</accession>
<dbReference type="GO" id="GO:0004523">
    <property type="term" value="F:RNA-DNA hybrid ribonuclease activity"/>
    <property type="evidence" value="ECO:0007669"/>
    <property type="project" value="InterPro"/>
</dbReference>
<proteinExistence type="predicted"/>
<dbReference type="GO" id="GO:0003676">
    <property type="term" value="F:nucleic acid binding"/>
    <property type="evidence" value="ECO:0007669"/>
    <property type="project" value="InterPro"/>
</dbReference>
<evidence type="ECO:0000313" key="2">
    <source>
        <dbReference type="EMBL" id="MBA0876263.1"/>
    </source>
</evidence>
<dbReference type="InterPro" id="IPR036397">
    <property type="entry name" value="RNaseH_sf"/>
</dbReference>
<dbReference type="OrthoDB" id="1002691at2759"/>
<dbReference type="CDD" id="cd06222">
    <property type="entry name" value="RNase_H_like"/>
    <property type="match status" value="1"/>
</dbReference>
<dbReference type="Pfam" id="PF13456">
    <property type="entry name" value="RVT_3"/>
    <property type="match status" value="1"/>
</dbReference>
<reference evidence="2 3" key="1">
    <citation type="journal article" date="2019" name="Genome Biol. Evol.">
        <title>Insights into the evolution of the New World diploid cottons (Gossypium, subgenus Houzingenia) based on genome sequencing.</title>
        <authorList>
            <person name="Grover C.E."/>
            <person name="Arick M.A. 2nd"/>
            <person name="Thrash A."/>
            <person name="Conover J.L."/>
            <person name="Sanders W.S."/>
            <person name="Peterson D.G."/>
            <person name="Frelichowski J.E."/>
            <person name="Scheffler J.A."/>
            <person name="Scheffler B.E."/>
            <person name="Wendel J.F."/>
        </authorList>
    </citation>
    <scope>NUCLEOTIDE SEQUENCE [LARGE SCALE GENOMIC DNA]</scope>
    <source>
        <strain evidence="2">1</strain>
        <tissue evidence="2">Leaf</tissue>
    </source>
</reference>
<protein>
    <recommendedName>
        <fullName evidence="1">RNase H type-1 domain-containing protein</fullName>
    </recommendedName>
</protein>
<dbReference type="InterPro" id="IPR044730">
    <property type="entry name" value="RNase_H-like_dom_plant"/>
</dbReference>
<comment type="caution">
    <text evidence="2">The sequence shown here is derived from an EMBL/GenBank/DDBJ whole genome shotgun (WGS) entry which is preliminary data.</text>
</comment>
<feature type="domain" description="RNase H type-1" evidence="1">
    <location>
        <begin position="1"/>
        <end position="80"/>
    </location>
</feature>
<evidence type="ECO:0000259" key="1">
    <source>
        <dbReference type="Pfam" id="PF13456"/>
    </source>
</evidence>